<comment type="caution">
    <text evidence="1">The sequence shown here is derived from an EMBL/GenBank/DDBJ whole genome shotgun (WGS) entry which is preliminary data.</text>
</comment>
<dbReference type="Proteomes" id="UP001054837">
    <property type="component" value="Unassembled WGS sequence"/>
</dbReference>
<reference evidence="1 2" key="1">
    <citation type="submission" date="2021-06" db="EMBL/GenBank/DDBJ databases">
        <title>Caerostris darwini draft genome.</title>
        <authorList>
            <person name="Kono N."/>
            <person name="Arakawa K."/>
        </authorList>
    </citation>
    <scope>NUCLEOTIDE SEQUENCE [LARGE SCALE GENOMIC DNA]</scope>
</reference>
<protein>
    <submittedName>
        <fullName evidence="1">Uncharacterized protein</fullName>
    </submittedName>
</protein>
<sequence length="93" mass="10125">MEECRPLPSPPPASLGGPQTISFNAAGKVLRGIWQQHLWVQENDIPYRSTTAFCFMGGGIRDGVDDLYRMSTPVIGTLRLKNSKHSCSGGFDG</sequence>
<name>A0AAV4QWJ6_9ARAC</name>
<evidence type="ECO:0000313" key="2">
    <source>
        <dbReference type="Proteomes" id="UP001054837"/>
    </source>
</evidence>
<organism evidence="1 2">
    <name type="scientific">Caerostris darwini</name>
    <dbReference type="NCBI Taxonomy" id="1538125"/>
    <lineage>
        <taxon>Eukaryota</taxon>
        <taxon>Metazoa</taxon>
        <taxon>Ecdysozoa</taxon>
        <taxon>Arthropoda</taxon>
        <taxon>Chelicerata</taxon>
        <taxon>Arachnida</taxon>
        <taxon>Araneae</taxon>
        <taxon>Araneomorphae</taxon>
        <taxon>Entelegynae</taxon>
        <taxon>Araneoidea</taxon>
        <taxon>Araneidae</taxon>
        <taxon>Caerostris</taxon>
    </lineage>
</organism>
<proteinExistence type="predicted"/>
<evidence type="ECO:0000313" key="1">
    <source>
        <dbReference type="EMBL" id="GIY12500.1"/>
    </source>
</evidence>
<accession>A0AAV4QWJ6</accession>
<dbReference type="EMBL" id="BPLQ01005058">
    <property type="protein sequence ID" value="GIY12500.1"/>
    <property type="molecule type" value="Genomic_DNA"/>
</dbReference>
<gene>
    <name evidence="1" type="ORF">CDAR_189511</name>
</gene>
<keyword evidence="2" id="KW-1185">Reference proteome</keyword>
<dbReference type="AlphaFoldDB" id="A0AAV4QWJ6"/>